<dbReference type="Gene3D" id="3.40.50.1820">
    <property type="entry name" value="alpha/beta hydrolase"/>
    <property type="match status" value="1"/>
</dbReference>
<evidence type="ECO:0000313" key="3">
    <source>
        <dbReference type="Proteomes" id="UP000092839"/>
    </source>
</evidence>
<evidence type="ECO:0000259" key="1">
    <source>
        <dbReference type="Pfam" id="PF01738"/>
    </source>
</evidence>
<dbReference type="InterPro" id="IPR002925">
    <property type="entry name" value="Dienelactn_hydro"/>
</dbReference>
<organism evidence="2 3">
    <name type="scientific">Bradyrhizobium icense</name>
    <dbReference type="NCBI Taxonomy" id="1274631"/>
    <lineage>
        <taxon>Bacteria</taxon>
        <taxon>Pseudomonadati</taxon>
        <taxon>Pseudomonadota</taxon>
        <taxon>Alphaproteobacteria</taxon>
        <taxon>Hyphomicrobiales</taxon>
        <taxon>Nitrobacteraceae</taxon>
        <taxon>Bradyrhizobium</taxon>
    </lineage>
</organism>
<name>A0A1B1URG2_9BRAD</name>
<dbReference type="KEGG" id="bic:LMTR13_07915"/>
<evidence type="ECO:0000313" key="2">
    <source>
        <dbReference type="EMBL" id="ANW05382.1"/>
    </source>
</evidence>
<feature type="domain" description="Dienelactone hydrolase" evidence="1">
    <location>
        <begin position="33"/>
        <end position="149"/>
    </location>
</feature>
<keyword evidence="3" id="KW-1185">Reference proteome</keyword>
<dbReference type="Proteomes" id="UP000092839">
    <property type="component" value="Chromosome"/>
</dbReference>
<proteinExistence type="predicted"/>
<dbReference type="SUPFAM" id="SSF53474">
    <property type="entry name" value="alpha/beta-Hydrolases"/>
    <property type="match status" value="1"/>
</dbReference>
<dbReference type="RefSeq" id="WP_065732511.1">
    <property type="nucleotide sequence ID" value="NZ_CP016428.1"/>
</dbReference>
<dbReference type="Pfam" id="PF01738">
    <property type="entry name" value="DLH"/>
    <property type="match status" value="1"/>
</dbReference>
<dbReference type="AlphaFoldDB" id="A0A1B1URG2"/>
<gene>
    <name evidence="2" type="ORF">LMTR13_07915</name>
</gene>
<dbReference type="STRING" id="1274631.LMTR13_07915"/>
<sequence>MSDKLLKPDDLADFDRRDVSLQSATKPVYVSGHGPGVIVMAEMPGISPHVARFARWVRDAGFRVYMPSLFGKDGDVPDAETAAGVFRRACVSAEFRALGGGLSSPVSHWLRALARLAHSESGGPGVGAIGMCFTGNFALNMMLEPALLAPVVSQPSLPLDNPGGLESSPEDLTQVRARLEREDLTVLGYRFAGDSFCRAERFAAYQAALGDRFIGRILPDTAANTGPKPPFFEQFVATPHSVVTVHLIDEAGQPTLAARDEILAFFRQRLKPSRN</sequence>
<keyword evidence="2" id="KW-0378">Hydrolase</keyword>
<dbReference type="GO" id="GO:0016787">
    <property type="term" value="F:hydrolase activity"/>
    <property type="evidence" value="ECO:0007669"/>
    <property type="project" value="UniProtKB-KW"/>
</dbReference>
<reference evidence="2 3" key="1">
    <citation type="submission" date="2016-07" db="EMBL/GenBank/DDBJ databases">
        <title>Complete genome sequence of Bradyrhizobium icense LMTR 13T, a potential inoculant strain isolated from lima bean (Phaseolus lunatus) in Peru.</title>
        <authorList>
            <person name="Ormeno-Orrillo E."/>
            <person name="Duran D."/>
            <person name="Rogel M.A."/>
            <person name="Rey L."/>
            <person name="Imperial J."/>
            <person name="Ruiz-Argueso T."/>
            <person name="Martinez-Romero E."/>
        </authorList>
    </citation>
    <scope>NUCLEOTIDE SEQUENCE [LARGE SCALE GENOMIC DNA]</scope>
    <source>
        <strain evidence="2 3">LMTR 13</strain>
    </source>
</reference>
<dbReference type="OrthoDB" id="9782215at2"/>
<accession>A0A1B1URG2</accession>
<protein>
    <submittedName>
        <fullName evidence="2">Dienelactone hydrolase</fullName>
    </submittedName>
</protein>
<dbReference type="EMBL" id="CP016428">
    <property type="protein sequence ID" value="ANW05382.1"/>
    <property type="molecule type" value="Genomic_DNA"/>
</dbReference>
<dbReference type="InterPro" id="IPR029058">
    <property type="entry name" value="AB_hydrolase_fold"/>
</dbReference>